<dbReference type="PANTHER" id="PTHR16305:SF28">
    <property type="entry name" value="GUANYLATE CYCLASE DOMAIN-CONTAINING PROTEIN"/>
    <property type="match status" value="1"/>
</dbReference>
<dbReference type="Gene3D" id="1.25.40.10">
    <property type="entry name" value="Tetratricopeptide repeat domain"/>
    <property type="match status" value="2"/>
</dbReference>
<feature type="domain" description="HTH cro/C1-type" evidence="4">
    <location>
        <begin position="18"/>
        <end position="76"/>
    </location>
</feature>
<dbReference type="PANTHER" id="PTHR16305">
    <property type="entry name" value="TESTICULAR SOLUBLE ADENYLYL CYCLASE"/>
    <property type="match status" value="1"/>
</dbReference>
<dbReference type="SMART" id="SM00028">
    <property type="entry name" value="TPR"/>
    <property type="match status" value="4"/>
</dbReference>
<dbReference type="SUPFAM" id="SSF48452">
    <property type="entry name" value="TPR-like"/>
    <property type="match status" value="2"/>
</dbReference>
<dbReference type="GO" id="GO:0005524">
    <property type="term" value="F:ATP binding"/>
    <property type="evidence" value="ECO:0007669"/>
    <property type="project" value="UniProtKB-KW"/>
</dbReference>
<evidence type="ECO:0000256" key="2">
    <source>
        <dbReference type="ARBA" id="ARBA00022840"/>
    </source>
</evidence>
<dbReference type="Proteomes" id="UP000559987">
    <property type="component" value="Unassembled WGS sequence"/>
</dbReference>
<name>A0A839UVP5_9GAMM</name>
<evidence type="ECO:0000259" key="4">
    <source>
        <dbReference type="PROSITE" id="PS50943"/>
    </source>
</evidence>
<accession>A0A839UVP5</accession>
<dbReference type="InterPro" id="IPR041664">
    <property type="entry name" value="AAA_16"/>
</dbReference>
<keyword evidence="3" id="KW-0802">TPR repeat</keyword>
<comment type="caution">
    <text evidence="5">The sequence shown here is derived from an EMBL/GenBank/DDBJ whole genome shotgun (WGS) entry which is preliminary data.</text>
</comment>
<dbReference type="InterPro" id="IPR001387">
    <property type="entry name" value="Cro/C1-type_HTH"/>
</dbReference>
<keyword evidence="6" id="KW-1185">Reference proteome</keyword>
<evidence type="ECO:0000313" key="6">
    <source>
        <dbReference type="Proteomes" id="UP000559987"/>
    </source>
</evidence>
<gene>
    <name evidence="5" type="ORF">FHS30_002741</name>
</gene>
<dbReference type="GO" id="GO:0004016">
    <property type="term" value="F:adenylate cyclase activity"/>
    <property type="evidence" value="ECO:0007669"/>
    <property type="project" value="TreeGrafter"/>
</dbReference>
<evidence type="ECO:0000256" key="1">
    <source>
        <dbReference type="ARBA" id="ARBA00022741"/>
    </source>
</evidence>
<dbReference type="Pfam" id="PF13191">
    <property type="entry name" value="AAA_16"/>
    <property type="match status" value="1"/>
</dbReference>
<dbReference type="InterPro" id="IPR011990">
    <property type="entry name" value="TPR-like_helical_dom_sf"/>
</dbReference>
<dbReference type="CDD" id="cd00093">
    <property type="entry name" value="HTH_XRE"/>
    <property type="match status" value="1"/>
</dbReference>
<dbReference type="PROSITE" id="PS50943">
    <property type="entry name" value="HTH_CROC1"/>
    <property type="match status" value="1"/>
</dbReference>
<feature type="repeat" description="TPR" evidence="3">
    <location>
        <begin position="689"/>
        <end position="722"/>
    </location>
</feature>
<dbReference type="RefSeq" id="WP_183911033.1">
    <property type="nucleotide sequence ID" value="NZ_JACHXZ010000004.1"/>
</dbReference>
<dbReference type="EMBL" id="JACHXZ010000004">
    <property type="protein sequence ID" value="MBB3169528.1"/>
    <property type="molecule type" value="Genomic_DNA"/>
</dbReference>
<sequence>MAARNGQDGRVTLDRSRLKALRKQCGLSQEQVALACAEQGLYVSIASLKRAETNNNVLYRTARDLASFYQVALESLTVPTQDGAPHSDSQIQKLDDSHAAILFSARLTESGEPSLSLTQLAPINAIERQSTDNIDCIQLHGDWVQLCFGVERVSPRLLDQVAAFIHELHTCAQQEDAGITILLTECKVISHYVGQQAQHQLNTDSLALHQHLANQLPAFGTWVDASLRASAGYRYTLTPLSAMGTQAAPSHSLWHLDLSKQRRDVADFVGRRAECIQFKSLLESAEEYQAAQLIVLQGAAGIGKSRLLKEYQRLAGQANCGRVTGFHFDYEIEEAERALPSLARQLIELIELEKPDGHSSAEERQPGQTDAALGEPGILKSWLQESPTAEELLKLDNATSAQLIQYQAKTMAALICRASAKRPLLITVEDLHWADTNFIDVIKMVTQLTAEQSVIYAFSARPDTEKMLHFVQDISALPCITLNLCPLRDTEMRQLGLALGATGETHLRHCITRSEGNPLFLEHLLNEYQNHEQHLPLTIQALFLTKIQRLTSLDQMAAGAAAIIGRNFDLATLRKIIGAPEYDATSLCRARLVTRQQDSFEFCHALIYECIYNSIQTHSRRALHLQCAQQYKTSDATLYAYHLIKAAHSDAAAATREAAEILLARHQFERALSLIQEALALPALGPAASCLLRLQGTLYTRIGDNQAAIEKLQQALDLAETDTQVIEAHIQRADCMNTLDDFDAAIAHLDRAEALAENIQSNQHLARINYLRGNFYFPKGDSARCEQFHQRALDFARRCEDPELQARALGGLGDSAYADGKMYTAFEAISQCLTLCDKHRLTHVKAANLFMLATTQIYQTRTQDALFNAHESAALAHKVGHQRAEIVSRLTAAWILIDQLELVSAQAQIDGALKLASEVGAKRFEPFLMESAARTALYQGDGTGAKIVIAKAVETMETLSLQRFIGPWLYGTQALIEAHGGAADSNKLAVRSRLNQGQALLVQGCVGHNYFRFYWAAIESMLLLGDGKSALYYCRALGEYTAEEATPWTEYFLDRATLLAALLEAKPSTRPAAQAQLLYRRGKEAGLLTSLPLLEQHLPSLAEPSQPGK</sequence>
<evidence type="ECO:0000313" key="5">
    <source>
        <dbReference type="EMBL" id="MBB3169528.1"/>
    </source>
</evidence>
<dbReference type="PROSITE" id="PS50005">
    <property type="entry name" value="TPR"/>
    <property type="match status" value="1"/>
</dbReference>
<dbReference type="Gene3D" id="3.40.50.300">
    <property type="entry name" value="P-loop containing nucleotide triphosphate hydrolases"/>
    <property type="match status" value="1"/>
</dbReference>
<keyword evidence="1" id="KW-0547">Nucleotide-binding</keyword>
<organism evidence="5 6">
    <name type="scientific">Simiduia aestuariiviva</name>
    <dbReference type="NCBI Taxonomy" id="1510459"/>
    <lineage>
        <taxon>Bacteria</taxon>
        <taxon>Pseudomonadati</taxon>
        <taxon>Pseudomonadota</taxon>
        <taxon>Gammaproteobacteria</taxon>
        <taxon>Cellvibrionales</taxon>
        <taxon>Cellvibrionaceae</taxon>
        <taxon>Simiduia</taxon>
    </lineage>
</organism>
<proteinExistence type="predicted"/>
<dbReference type="InterPro" id="IPR027417">
    <property type="entry name" value="P-loop_NTPase"/>
</dbReference>
<reference evidence="5 6" key="1">
    <citation type="submission" date="2020-08" db="EMBL/GenBank/DDBJ databases">
        <title>Genomic Encyclopedia of Type Strains, Phase III (KMG-III): the genomes of soil and plant-associated and newly described type strains.</title>
        <authorList>
            <person name="Whitman W."/>
        </authorList>
    </citation>
    <scope>NUCLEOTIDE SEQUENCE [LARGE SCALE GENOMIC DNA]</scope>
    <source>
        <strain evidence="5 6">CECT 8571</strain>
    </source>
</reference>
<evidence type="ECO:0000256" key="3">
    <source>
        <dbReference type="PROSITE-ProRule" id="PRU00339"/>
    </source>
</evidence>
<keyword evidence="2" id="KW-0067">ATP-binding</keyword>
<dbReference type="InterPro" id="IPR019734">
    <property type="entry name" value="TPR_rpt"/>
</dbReference>
<dbReference type="GO" id="GO:0005737">
    <property type="term" value="C:cytoplasm"/>
    <property type="evidence" value="ECO:0007669"/>
    <property type="project" value="TreeGrafter"/>
</dbReference>
<protein>
    <submittedName>
        <fullName evidence="5">Putative ATPase/transcriptional regulator with XRE-family HTH domain</fullName>
    </submittedName>
</protein>
<dbReference type="AlphaFoldDB" id="A0A839UVP5"/>